<organism evidence="7 8">
    <name type="scientific">Gonapodya prolifera (strain JEL478)</name>
    <name type="common">Monoblepharis prolifera</name>
    <dbReference type="NCBI Taxonomy" id="1344416"/>
    <lineage>
        <taxon>Eukaryota</taxon>
        <taxon>Fungi</taxon>
        <taxon>Fungi incertae sedis</taxon>
        <taxon>Chytridiomycota</taxon>
        <taxon>Chytridiomycota incertae sedis</taxon>
        <taxon>Monoblepharidomycetes</taxon>
        <taxon>Monoblepharidales</taxon>
        <taxon>Gonapodyaceae</taxon>
        <taxon>Gonapodya</taxon>
    </lineage>
</organism>
<evidence type="ECO:0000256" key="6">
    <source>
        <dbReference type="SAM" id="MobiDB-lite"/>
    </source>
</evidence>
<name>A0A139AGC4_GONPJ</name>
<feature type="compositionally biased region" description="Low complexity" evidence="6">
    <location>
        <begin position="129"/>
        <end position="138"/>
    </location>
</feature>
<evidence type="ECO:0000256" key="4">
    <source>
        <dbReference type="ARBA" id="ARBA00023157"/>
    </source>
</evidence>
<proteinExistence type="inferred from homology"/>
<evidence type="ECO:0008006" key="9">
    <source>
        <dbReference type="Google" id="ProtNLM"/>
    </source>
</evidence>
<dbReference type="Proteomes" id="UP000070544">
    <property type="component" value="Unassembled WGS sequence"/>
</dbReference>
<dbReference type="EMBL" id="KQ965759">
    <property type="protein sequence ID" value="KXS15861.1"/>
    <property type="molecule type" value="Genomic_DNA"/>
</dbReference>
<keyword evidence="5" id="KW-0175">Coiled coil</keyword>
<feature type="compositionally biased region" description="Low complexity" evidence="6">
    <location>
        <begin position="71"/>
        <end position="83"/>
    </location>
</feature>
<feature type="region of interest" description="Disordered" evidence="6">
    <location>
        <begin position="1"/>
        <end position="29"/>
    </location>
</feature>
<feature type="compositionally biased region" description="Basic and acidic residues" evidence="6">
    <location>
        <begin position="20"/>
        <end position="29"/>
    </location>
</feature>
<feature type="compositionally biased region" description="Pro residues" evidence="6">
    <location>
        <begin position="115"/>
        <end position="128"/>
    </location>
</feature>
<keyword evidence="8" id="KW-1185">Reference proteome</keyword>
<evidence type="ECO:0000256" key="1">
    <source>
        <dbReference type="ARBA" id="ARBA00004173"/>
    </source>
</evidence>
<evidence type="ECO:0000256" key="5">
    <source>
        <dbReference type="SAM" id="Coils"/>
    </source>
</evidence>
<feature type="region of interest" description="Disordered" evidence="6">
    <location>
        <begin position="51"/>
        <end position="171"/>
    </location>
</feature>
<dbReference type="SUPFAM" id="SSF47694">
    <property type="entry name" value="Cytochrome c oxidase subunit h"/>
    <property type="match status" value="1"/>
</dbReference>
<sequence length="246" mass="27117">MFKYIWPDPPAPPPTGPTTDHTKAPDRSLRKKCWDARDEYWECLDRNGLWLHGLRPRPVGMGHAGGSGDKTAQGGTAIAQAAEQESDLQQSADQKLRENPFGTKPSSSSSSSSPPSSPPSSTSPPSPSTPTTSTSTSTPAPPCHTPDASSSSSTAPETPVEPARPSVRINRDLTEDEIRKLSVCEEFKTAFERECLPSWVEHFNSKRLADMRMARLQQEAEREAERMRVEMEEERRKKGGWGRVFG</sequence>
<reference evidence="7 8" key="1">
    <citation type="journal article" date="2015" name="Genome Biol. Evol.">
        <title>Phylogenomic analyses indicate that early fungi evolved digesting cell walls of algal ancestors of land plants.</title>
        <authorList>
            <person name="Chang Y."/>
            <person name="Wang S."/>
            <person name="Sekimoto S."/>
            <person name="Aerts A.L."/>
            <person name="Choi C."/>
            <person name="Clum A."/>
            <person name="LaButti K.M."/>
            <person name="Lindquist E.A."/>
            <person name="Yee Ngan C."/>
            <person name="Ohm R.A."/>
            <person name="Salamov A.A."/>
            <person name="Grigoriev I.V."/>
            <person name="Spatafora J.W."/>
            <person name="Berbee M.L."/>
        </authorList>
    </citation>
    <scope>NUCLEOTIDE SEQUENCE [LARGE SCALE GENOMIC DNA]</scope>
    <source>
        <strain evidence="7 8">JEL478</strain>
    </source>
</reference>
<feature type="compositionally biased region" description="Low complexity" evidence="6">
    <location>
        <begin position="105"/>
        <end position="114"/>
    </location>
</feature>
<comment type="subcellular location">
    <subcellularLocation>
        <location evidence="1">Mitochondrion</location>
    </subcellularLocation>
</comment>
<evidence type="ECO:0000313" key="8">
    <source>
        <dbReference type="Proteomes" id="UP000070544"/>
    </source>
</evidence>
<dbReference type="InterPro" id="IPR048280">
    <property type="entry name" value="COX6B-like"/>
</dbReference>
<dbReference type="GO" id="GO:0005739">
    <property type="term" value="C:mitochondrion"/>
    <property type="evidence" value="ECO:0007669"/>
    <property type="project" value="UniProtKB-SubCell"/>
</dbReference>
<dbReference type="InterPro" id="IPR048281">
    <property type="entry name" value="COA6_fun"/>
</dbReference>
<dbReference type="AlphaFoldDB" id="A0A139AGC4"/>
<dbReference type="PANTHER" id="PTHR47677">
    <property type="entry name" value="CYTOCHROME C OXIDASE ASSEMBLY FACTOR 6"/>
    <property type="match status" value="1"/>
</dbReference>
<evidence type="ECO:0000256" key="2">
    <source>
        <dbReference type="ARBA" id="ARBA00006425"/>
    </source>
</evidence>
<comment type="similarity">
    <text evidence="2">Belongs to the cytochrome c oxidase subunit 6B family.</text>
</comment>
<evidence type="ECO:0000256" key="3">
    <source>
        <dbReference type="ARBA" id="ARBA00023128"/>
    </source>
</evidence>
<protein>
    <recommendedName>
        <fullName evidence="9">Cytochrome c oxidase assembly factor 6</fullName>
    </recommendedName>
</protein>
<dbReference type="PANTHER" id="PTHR47677:SF1">
    <property type="entry name" value="CYTOCHROME C OXIDASE ASSEMBLY FACTOR 6"/>
    <property type="match status" value="1"/>
</dbReference>
<dbReference type="InterPro" id="IPR036549">
    <property type="entry name" value="CX6/COA6-like_sf"/>
</dbReference>
<dbReference type="Pfam" id="PF02297">
    <property type="entry name" value="COX6B"/>
    <property type="match status" value="2"/>
</dbReference>
<gene>
    <name evidence="7" type="ORF">M427DRAFT_56433</name>
</gene>
<keyword evidence="4" id="KW-1015">Disulfide bond</keyword>
<feature type="coiled-coil region" evidence="5">
    <location>
        <begin position="206"/>
        <end position="237"/>
    </location>
</feature>
<dbReference type="OrthoDB" id="5545577at2759"/>
<accession>A0A139AGC4</accession>
<evidence type="ECO:0000313" key="7">
    <source>
        <dbReference type="EMBL" id="KXS15861.1"/>
    </source>
</evidence>
<keyword evidence="3" id="KW-0496">Mitochondrion</keyword>
<feature type="compositionally biased region" description="Pro residues" evidence="6">
    <location>
        <begin position="7"/>
        <end position="16"/>
    </location>
</feature>